<proteinExistence type="predicted"/>
<dbReference type="PANTHER" id="PTHR35004:SF7">
    <property type="entry name" value="INTEGRASE PROTEIN"/>
    <property type="match status" value="1"/>
</dbReference>
<dbReference type="SUPFAM" id="SSF53098">
    <property type="entry name" value="Ribonuclease H-like"/>
    <property type="match status" value="1"/>
</dbReference>
<dbReference type="PANTHER" id="PTHR35004">
    <property type="entry name" value="TRANSPOSASE RV3428C-RELATED"/>
    <property type="match status" value="1"/>
</dbReference>
<reference evidence="2" key="1">
    <citation type="journal article" date="2014" name="Int. J. Syst. Evol. Microbiol.">
        <title>Complete genome sequence of Corynebacterium casei LMG S-19264T (=DSM 44701T), isolated from a smear-ripened cheese.</title>
        <authorList>
            <consortium name="US DOE Joint Genome Institute (JGI-PGF)"/>
            <person name="Walter F."/>
            <person name="Albersmeier A."/>
            <person name="Kalinowski J."/>
            <person name="Ruckert C."/>
        </authorList>
    </citation>
    <scope>NUCLEOTIDE SEQUENCE</scope>
    <source>
        <strain evidence="2">KCTC 23714</strain>
    </source>
</reference>
<dbReference type="InterPro" id="IPR036397">
    <property type="entry name" value="RNaseH_sf"/>
</dbReference>
<comment type="caution">
    <text evidence="2">The sequence shown here is derived from an EMBL/GenBank/DDBJ whole genome shotgun (WGS) entry which is preliminary data.</text>
</comment>
<dbReference type="PROSITE" id="PS50994">
    <property type="entry name" value="INTEGRASE"/>
    <property type="match status" value="1"/>
</dbReference>
<evidence type="ECO:0000313" key="3">
    <source>
        <dbReference type="Proteomes" id="UP000628984"/>
    </source>
</evidence>
<reference evidence="2" key="2">
    <citation type="submission" date="2020-09" db="EMBL/GenBank/DDBJ databases">
        <authorList>
            <person name="Sun Q."/>
            <person name="Kim S."/>
        </authorList>
    </citation>
    <scope>NUCLEOTIDE SEQUENCE</scope>
    <source>
        <strain evidence="2">KCTC 23714</strain>
    </source>
</reference>
<organism evidence="2 3">
    <name type="scientific">Gemmobacter lanyuensis</name>
    <dbReference type="NCBI Taxonomy" id="1054497"/>
    <lineage>
        <taxon>Bacteria</taxon>
        <taxon>Pseudomonadati</taxon>
        <taxon>Pseudomonadota</taxon>
        <taxon>Alphaproteobacteria</taxon>
        <taxon>Rhodobacterales</taxon>
        <taxon>Paracoccaceae</taxon>
        <taxon>Gemmobacter</taxon>
    </lineage>
</organism>
<dbReference type="InterPro" id="IPR012337">
    <property type="entry name" value="RNaseH-like_sf"/>
</dbReference>
<dbReference type="AlphaFoldDB" id="A0A918J652"/>
<dbReference type="EMBL" id="BMYQ01000018">
    <property type="protein sequence ID" value="GGW44897.1"/>
    <property type="molecule type" value="Genomic_DNA"/>
</dbReference>
<dbReference type="NCBIfam" id="NF033594">
    <property type="entry name" value="transpos_ISNCY_2"/>
    <property type="match status" value="1"/>
</dbReference>
<dbReference type="Proteomes" id="UP000628984">
    <property type="component" value="Unassembled WGS sequence"/>
</dbReference>
<keyword evidence="3" id="KW-1185">Reference proteome</keyword>
<dbReference type="InterPro" id="IPR047797">
    <property type="entry name" value="ISNCY_transpos"/>
</dbReference>
<gene>
    <name evidence="2" type="ORF">GCM10011452_36450</name>
</gene>
<dbReference type="GO" id="GO:0003676">
    <property type="term" value="F:nucleic acid binding"/>
    <property type="evidence" value="ECO:0007669"/>
    <property type="project" value="InterPro"/>
</dbReference>
<dbReference type="GO" id="GO:0015074">
    <property type="term" value="P:DNA integration"/>
    <property type="evidence" value="ECO:0007669"/>
    <property type="project" value="InterPro"/>
</dbReference>
<protein>
    <recommendedName>
        <fullName evidence="1">Integrase catalytic domain-containing protein</fullName>
    </recommendedName>
</protein>
<evidence type="ECO:0000259" key="1">
    <source>
        <dbReference type="PROSITE" id="PS50994"/>
    </source>
</evidence>
<evidence type="ECO:0000313" key="2">
    <source>
        <dbReference type="EMBL" id="GGW44897.1"/>
    </source>
</evidence>
<sequence>MTLALVRERYADFGPTLAAEKLAERDGVKISRETLRKWMVEDGLWLSRSQRRVLHRPRLRRECYGELVQIDGSDHRWFEDRDAPCTLIVAVDDATDAIQEMRFVPSESTFASFEMLAGYLRAHGKPVAFPSDKHSVFRVAKSEVRTGHGTTQFGRALLELNIEIPCANSSQAKGRVERKNRTLQDRLVKEMRLDDVTGMVAGTAWLPGCTQRHNQQFARTSARPDNLHRAVTESPDRLNGILCWRDERDVGQQLTFSYVLMKGSGSRWRRPRSRAAWWANMSTPMPRVRTH</sequence>
<accession>A0A918J652</accession>
<feature type="domain" description="Integrase catalytic" evidence="1">
    <location>
        <begin position="53"/>
        <end position="243"/>
    </location>
</feature>
<dbReference type="Gene3D" id="3.30.420.10">
    <property type="entry name" value="Ribonuclease H-like superfamily/Ribonuclease H"/>
    <property type="match status" value="1"/>
</dbReference>
<name>A0A918J652_9RHOB</name>
<dbReference type="InterPro" id="IPR001584">
    <property type="entry name" value="Integrase_cat-core"/>
</dbReference>